<dbReference type="Proteomes" id="UP000644660">
    <property type="component" value="Unassembled WGS sequence"/>
</dbReference>
<dbReference type="OrthoDB" id="3853857at2759"/>
<evidence type="ECO:0000259" key="1">
    <source>
        <dbReference type="Pfam" id="PF00781"/>
    </source>
</evidence>
<dbReference type="GO" id="GO:0016301">
    <property type="term" value="F:kinase activity"/>
    <property type="evidence" value="ECO:0007669"/>
    <property type="project" value="InterPro"/>
</dbReference>
<dbReference type="RefSeq" id="XP_041407893.1">
    <property type="nucleotide sequence ID" value="XM_041551959.1"/>
</dbReference>
<name>A0A8H2VIT9_9SACH</name>
<evidence type="ECO:0000313" key="2">
    <source>
        <dbReference type="EMBL" id="CAB4256049.1"/>
    </source>
</evidence>
<dbReference type="Pfam" id="PF00781">
    <property type="entry name" value="DAGK_cat"/>
    <property type="match status" value="1"/>
</dbReference>
<feature type="domain" description="DAGKc" evidence="1">
    <location>
        <begin position="80"/>
        <end position="181"/>
    </location>
</feature>
<reference evidence="2 3" key="1">
    <citation type="submission" date="2020-05" db="EMBL/GenBank/DDBJ databases">
        <authorList>
            <person name="Casaregola S."/>
            <person name="Devillers H."/>
            <person name="Grondin C."/>
        </authorList>
    </citation>
    <scope>NUCLEOTIDE SEQUENCE [LARGE SCALE GENOMIC DNA]</scope>
    <source>
        <strain evidence="2 3">CLIB 1767</strain>
    </source>
</reference>
<sequence length="392" mass="44289">MTEATISTITKHLLGNGNSGFKVTYEVMGSSYISFQLINTMKPDDNLTNMFNSKHENLIVIDSIKSGVGRKPQTDFYEIVIKPVLNYLNMTHKYFKTKWAHSIATFAQQLDVTQNYTIVFLSGDTSISELINNLPSVITTIEERKTIKIIPIAMGSANALANSIGFGNPVETFDSFLRGMKHTAPFPLYRVIFPNEKQIIFFIIFSMGFHANLLHLCTLDPKYSCLGVERFQLASTEILDNYNLNLTLEIKLTSKTIVSQFAYFALINTPRLEEKYIPSPQSDPFMSQLHILGYSSELSSKELKDSILKGYTLMQGDNVSGQGIVYEPVTDDFDIIIKAEVQRDPKYMLDICCDGILDNLNDMSSEVLKVIKIKFLKPNDLSFNLEIMKPEN</sequence>
<dbReference type="AlphaFoldDB" id="A0A8H2VIT9"/>
<evidence type="ECO:0000313" key="3">
    <source>
        <dbReference type="Proteomes" id="UP000644660"/>
    </source>
</evidence>
<proteinExistence type="predicted"/>
<dbReference type="Gene3D" id="3.40.50.10330">
    <property type="entry name" value="Probable inorganic polyphosphate/atp-NAD kinase, domain 1"/>
    <property type="match status" value="1"/>
</dbReference>
<dbReference type="InterPro" id="IPR001206">
    <property type="entry name" value="Diacylglycerol_kinase_cat_dom"/>
</dbReference>
<comment type="caution">
    <text evidence="2">The sequence shown here is derived from an EMBL/GenBank/DDBJ whole genome shotgun (WGS) entry which is preliminary data.</text>
</comment>
<dbReference type="GeneID" id="64859117"/>
<dbReference type="EMBL" id="CAEFZW010000008">
    <property type="protein sequence ID" value="CAB4256049.1"/>
    <property type="molecule type" value="Genomic_DNA"/>
</dbReference>
<dbReference type="InterPro" id="IPR016064">
    <property type="entry name" value="NAD/diacylglycerol_kinase_sf"/>
</dbReference>
<dbReference type="InterPro" id="IPR017438">
    <property type="entry name" value="ATP-NAD_kinase_N"/>
</dbReference>
<accession>A0A8H2VIT9</accession>
<keyword evidence="3" id="KW-1185">Reference proteome</keyword>
<organism evidence="2 3">
    <name type="scientific">Maudiozyma barnettii</name>
    <dbReference type="NCBI Taxonomy" id="61262"/>
    <lineage>
        <taxon>Eukaryota</taxon>
        <taxon>Fungi</taxon>
        <taxon>Dikarya</taxon>
        <taxon>Ascomycota</taxon>
        <taxon>Saccharomycotina</taxon>
        <taxon>Saccharomycetes</taxon>
        <taxon>Saccharomycetales</taxon>
        <taxon>Saccharomycetaceae</taxon>
        <taxon>Maudiozyma</taxon>
    </lineage>
</organism>
<protein>
    <recommendedName>
        <fullName evidence="1">DAGKc domain-containing protein</fullName>
    </recommendedName>
</protein>
<gene>
    <name evidence="2" type="ORF">KABA2_08S02068</name>
</gene>
<dbReference type="SUPFAM" id="SSF111331">
    <property type="entry name" value="NAD kinase/diacylglycerol kinase-like"/>
    <property type="match status" value="1"/>
</dbReference>